<organism evidence="1">
    <name type="scientific">Arundo donax</name>
    <name type="common">Giant reed</name>
    <name type="synonym">Donax arundinaceus</name>
    <dbReference type="NCBI Taxonomy" id="35708"/>
    <lineage>
        <taxon>Eukaryota</taxon>
        <taxon>Viridiplantae</taxon>
        <taxon>Streptophyta</taxon>
        <taxon>Embryophyta</taxon>
        <taxon>Tracheophyta</taxon>
        <taxon>Spermatophyta</taxon>
        <taxon>Magnoliopsida</taxon>
        <taxon>Liliopsida</taxon>
        <taxon>Poales</taxon>
        <taxon>Poaceae</taxon>
        <taxon>PACMAD clade</taxon>
        <taxon>Arundinoideae</taxon>
        <taxon>Arundineae</taxon>
        <taxon>Arundo</taxon>
    </lineage>
</organism>
<protein>
    <submittedName>
        <fullName evidence="1">Uncharacterized protein</fullName>
    </submittedName>
</protein>
<dbReference type="EMBL" id="GBRH01192998">
    <property type="protein sequence ID" value="JAE04898.1"/>
    <property type="molecule type" value="Transcribed_RNA"/>
</dbReference>
<evidence type="ECO:0000313" key="1">
    <source>
        <dbReference type="EMBL" id="JAE04898.1"/>
    </source>
</evidence>
<sequence>MFQGPRIFKIDISLTVTSQYMNDHVQIAFQQLVLPSEAPDHILSELTLLVTISNVQTKYQSSSTKQMHSSQRWSLSLQIYKVPNAMLVNHEEQPFVAS</sequence>
<accession>A0A0A9F9F1</accession>
<name>A0A0A9F9F1_ARUDO</name>
<reference evidence="1" key="1">
    <citation type="submission" date="2014-09" db="EMBL/GenBank/DDBJ databases">
        <authorList>
            <person name="Magalhaes I.L.F."/>
            <person name="Oliveira U."/>
            <person name="Santos F.R."/>
            <person name="Vidigal T.H.D.A."/>
            <person name="Brescovit A.D."/>
            <person name="Santos A.J."/>
        </authorList>
    </citation>
    <scope>NUCLEOTIDE SEQUENCE</scope>
    <source>
        <tissue evidence="1">Shoot tissue taken approximately 20 cm above the soil surface</tissue>
    </source>
</reference>
<reference evidence="1" key="2">
    <citation type="journal article" date="2015" name="Data Brief">
        <title>Shoot transcriptome of the giant reed, Arundo donax.</title>
        <authorList>
            <person name="Barrero R.A."/>
            <person name="Guerrero F.D."/>
            <person name="Moolhuijzen P."/>
            <person name="Goolsby J.A."/>
            <person name="Tidwell J."/>
            <person name="Bellgard S.E."/>
            <person name="Bellgard M.I."/>
        </authorList>
    </citation>
    <scope>NUCLEOTIDE SEQUENCE</scope>
    <source>
        <tissue evidence="1">Shoot tissue taken approximately 20 cm above the soil surface</tissue>
    </source>
</reference>
<proteinExistence type="predicted"/>
<dbReference type="AlphaFoldDB" id="A0A0A9F9F1"/>